<evidence type="ECO:0000256" key="2">
    <source>
        <dbReference type="ARBA" id="ARBA00022722"/>
    </source>
</evidence>
<keyword evidence="5 6" id="KW-0694">RNA-binding</keyword>
<dbReference type="InterPro" id="IPR014721">
    <property type="entry name" value="Ribsml_uS5_D2-typ_fold_subgr"/>
</dbReference>
<keyword evidence="2 6" id="KW-0540">Nuclease</keyword>
<dbReference type="Proteomes" id="UP000178565">
    <property type="component" value="Unassembled WGS sequence"/>
</dbReference>
<name>A0A1F5KSK1_9BACT</name>
<reference evidence="8 9" key="1">
    <citation type="journal article" date="2016" name="Nat. Commun.">
        <title>Thousands of microbial genomes shed light on interconnected biogeochemical processes in an aquifer system.</title>
        <authorList>
            <person name="Anantharaman K."/>
            <person name="Brown C.T."/>
            <person name="Hug L.A."/>
            <person name="Sharon I."/>
            <person name="Castelle C.J."/>
            <person name="Probst A.J."/>
            <person name="Thomas B.C."/>
            <person name="Singh A."/>
            <person name="Wilkins M.J."/>
            <person name="Karaoz U."/>
            <person name="Brodie E.L."/>
            <person name="Williams K.H."/>
            <person name="Hubbard S.S."/>
            <person name="Banfield J.F."/>
        </authorList>
    </citation>
    <scope>NUCLEOTIDE SEQUENCE [LARGE SCALE GENOMIC DNA]</scope>
</reference>
<dbReference type="NCBIfam" id="TIGR00188">
    <property type="entry name" value="rnpA"/>
    <property type="match status" value="1"/>
</dbReference>
<dbReference type="EMBL" id="MFDM01000011">
    <property type="protein sequence ID" value="OGE43903.1"/>
    <property type="molecule type" value="Genomic_DNA"/>
</dbReference>
<dbReference type="STRING" id="1797785.A3B45_02640"/>
<evidence type="ECO:0000256" key="5">
    <source>
        <dbReference type="ARBA" id="ARBA00022884"/>
    </source>
</evidence>
<dbReference type="EC" id="3.1.26.5" evidence="6 7"/>
<comment type="similarity">
    <text evidence="6">Belongs to the RnpA family.</text>
</comment>
<dbReference type="InterPro" id="IPR020568">
    <property type="entry name" value="Ribosomal_Su5_D2-typ_SF"/>
</dbReference>
<keyword evidence="3 6" id="KW-0255">Endonuclease</keyword>
<dbReference type="Gene3D" id="3.30.230.10">
    <property type="match status" value="1"/>
</dbReference>
<evidence type="ECO:0000256" key="4">
    <source>
        <dbReference type="ARBA" id="ARBA00022801"/>
    </source>
</evidence>
<evidence type="ECO:0000256" key="1">
    <source>
        <dbReference type="ARBA" id="ARBA00022694"/>
    </source>
</evidence>
<dbReference type="SUPFAM" id="SSF54211">
    <property type="entry name" value="Ribosomal protein S5 domain 2-like"/>
    <property type="match status" value="1"/>
</dbReference>
<dbReference type="PANTHER" id="PTHR33992:SF1">
    <property type="entry name" value="RIBONUCLEASE P PROTEIN COMPONENT"/>
    <property type="match status" value="1"/>
</dbReference>
<dbReference type="PANTHER" id="PTHR33992">
    <property type="entry name" value="RIBONUCLEASE P PROTEIN COMPONENT"/>
    <property type="match status" value="1"/>
</dbReference>
<evidence type="ECO:0000256" key="6">
    <source>
        <dbReference type="HAMAP-Rule" id="MF_00227"/>
    </source>
</evidence>
<protein>
    <recommendedName>
        <fullName evidence="6 7">Ribonuclease P protein component</fullName>
        <shortName evidence="6">RNase P protein</shortName>
        <shortName evidence="6">RNaseP protein</shortName>
        <ecNumber evidence="6 7">3.1.26.5</ecNumber>
    </recommendedName>
    <alternativeName>
        <fullName evidence="6">Protein C5</fullName>
    </alternativeName>
</protein>
<comment type="catalytic activity">
    <reaction evidence="6">
        <text>Endonucleolytic cleavage of RNA, removing 5'-extranucleotides from tRNA precursor.</text>
        <dbReference type="EC" id="3.1.26.5"/>
    </reaction>
</comment>
<dbReference type="Pfam" id="PF00825">
    <property type="entry name" value="Ribonuclease_P"/>
    <property type="match status" value="1"/>
</dbReference>
<comment type="function">
    <text evidence="6">RNaseP catalyzes the removal of the 5'-leader sequence from pre-tRNA to produce the mature 5'-terminus. It can also cleave other RNA substrates such as 4.5S RNA. The protein component plays an auxiliary but essential role in vivo by binding to the 5'-leader sequence and broadening the substrate specificity of the ribozyme.</text>
</comment>
<evidence type="ECO:0000313" key="9">
    <source>
        <dbReference type="Proteomes" id="UP000178565"/>
    </source>
</evidence>
<dbReference type="HAMAP" id="MF_00227">
    <property type="entry name" value="RNase_P"/>
    <property type="match status" value="1"/>
</dbReference>
<dbReference type="AlphaFoldDB" id="A0A1F5KSK1"/>
<dbReference type="GO" id="GO:0004526">
    <property type="term" value="F:ribonuclease P activity"/>
    <property type="evidence" value="ECO:0007669"/>
    <property type="project" value="UniProtKB-UniRule"/>
</dbReference>
<gene>
    <name evidence="6" type="primary">rnpA</name>
    <name evidence="8" type="ORF">A3B45_02640</name>
</gene>
<comment type="subunit">
    <text evidence="6">Consists of a catalytic RNA component (M1 or rnpB) and a protein subunit.</text>
</comment>
<evidence type="ECO:0000313" key="8">
    <source>
        <dbReference type="EMBL" id="OGE43903.1"/>
    </source>
</evidence>
<keyword evidence="4 6" id="KW-0378">Hydrolase</keyword>
<evidence type="ECO:0000256" key="7">
    <source>
        <dbReference type="NCBIfam" id="TIGR00188"/>
    </source>
</evidence>
<dbReference type="GO" id="GO:0001682">
    <property type="term" value="P:tRNA 5'-leader removal"/>
    <property type="evidence" value="ECO:0007669"/>
    <property type="project" value="UniProtKB-UniRule"/>
</dbReference>
<proteinExistence type="inferred from homology"/>
<keyword evidence="1 6" id="KW-0819">tRNA processing</keyword>
<dbReference type="GO" id="GO:0000049">
    <property type="term" value="F:tRNA binding"/>
    <property type="evidence" value="ECO:0007669"/>
    <property type="project" value="UniProtKB-UniRule"/>
</dbReference>
<sequence>MLPKHQRLNLKKDFKWVASGEKIETKFAKLFIKMGDNTNPRVGIAVSSGIFKKATERNRARRLISSAFESTVYHLPSTINIVALPKVGVLKVKSGDVLLDLESKLKNEKIID</sequence>
<dbReference type="GO" id="GO:0030677">
    <property type="term" value="C:ribonuclease P complex"/>
    <property type="evidence" value="ECO:0007669"/>
    <property type="project" value="TreeGrafter"/>
</dbReference>
<accession>A0A1F5KSK1</accession>
<organism evidence="8 9">
    <name type="scientific">Candidatus Daviesbacteria bacterium RIFCSPLOWO2_01_FULL_39_12</name>
    <dbReference type="NCBI Taxonomy" id="1797785"/>
    <lineage>
        <taxon>Bacteria</taxon>
        <taxon>Candidatus Daviesiibacteriota</taxon>
    </lineage>
</organism>
<evidence type="ECO:0000256" key="3">
    <source>
        <dbReference type="ARBA" id="ARBA00022759"/>
    </source>
</evidence>
<dbReference type="GO" id="GO:0042781">
    <property type="term" value="F:3'-tRNA processing endoribonuclease activity"/>
    <property type="evidence" value="ECO:0007669"/>
    <property type="project" value="TreeGrafter"/>
</dbReference>
<comment type="caution">
    <text evidence="8">The sequence shown here is derived from an EMBL/GenBank/DDBJ whole genome shotgun (WGS) entry which is preliminary data.</text>
</comment>
<dbReference type="InterPro" id="IPR000100">
    <property type="entry name" value="RNase_P"/>
</dbReference>